<dbReference type="Proteomes" id="UP000449547">
    <property type="component" value="Unassembled WGS sequence"/>
</dbReference>
<name>A0A642UGF7_DIURU</name>
<keyword evidence="3" id="KW-1185">Reference proteome</keyword>
<reference evidence="2 3" key="1">
    <citation type="submission" date="2019-07" db="EMBL/GenBank/DDBJ databases">
        <title>Genome assembly of two rare yeast pathogens: Diutina rugosa and Trichomonascus ciferrii.</title>
        <authorList>
            <person name="Mixao V."/>
            <person name="Saus E."/>
            <person name="Hansen A."/>
            <person name="Lass-Flor C."/>
            <person name="Gabaldon T."/>
        </authorList>
    </citation>
    <scope>NUCLEOTIDE SEQUENCE [LARGE SCALE GENOMIC DNA]</scope>
    <source>
        <strain evidence="2 3">CBS 613</strain>
    </source>
</reference>
<dbReference type="VEuPathDB" id="FungiDB:DIURU_004701"/>
<evidence type="ECO:0000313" key="2">
    <source>
        <dbReference type="EMBL" id="KAA8898417.1"/>
    </source>
</evidence>
<proteinExistence type="predicted"/>
<dbReference type="RefSeq" id="XP_034010538.1">
    <property type="nucleotide sequence ID" value="XM_034157604.1"/>
</dbReference>
<gene>
    <name evidence="2" type="ORF">DIURU_004701</name>
</gene>
<evidence type="ECO:0000313" key="3">
    <source>
        <dbReference type="Proteomes" id="UP000449547"/>
    </source>
</evidence>
<organism evidence="2 3">
    <name type="scientific">Diutina rugosa</name>
    <name type="common">Yeast</name>
    <name type="synonym">Candida rugosa</name>
    <dbReference type="NCBI Taxonomy" id="5481"/>
    <lineage>
        <taxon>Eukaryota</taxon>
        <taxon>Fungi</taxon>
        <taxon>Dikarya</taxon>
        <taxon>Ascomycota</taxon>
        <taxon>Saccharomycotina</taxon>
        <taxon>Pichiomycetes</taxon>
        <taxon>Debaryomycetaceae</taxon>
        <taxon>Diutina</taxon>
    </lineage>
</organism>
<sequence>MLSQQPSQLDLEDPRVAKSSIDTTATHGYGTPPPSASSSCFPPNHPILHTPVFSTSPKQRHRSPMRGVWELIYDSPSSPSPRFAKGPRREVTVLQQDPDRSHIANPRNDDRTSLLLETILSELRQLDVRVSALSRDLDLGNDVDDDASVINSDNAIATAIYEVLAPGNSHVDSRWEQSFQQGLHDGYGGGNSKWHHQPEFQPVTRKVRRKNPFVATWQWVKRLKDL</sequence>
<feature type="region of interest" description="Disordered" evidence="1">
    <location>
        <begin position="1"/>
        <end position="44"/>
    </location>
</feature>
<dbReference type="EMBL" id="SWFT01000146">
    <property type="protein sequence ID" value="KAA8898417.1"/>
    <property type="molecule type" value="Genomic_DNA"/>
</dbReference>
<comment type="caution">
    <text evidence="2">The sequence shown here is derived from an EMBL/GenBank/DDBJ whole genome shotgun (WGS) entry which is preliminary data.</text>
</comment>
<dbReference type="GeneID" id="54783352"/>
<evidence type="ECO:0000256" key="1">
    <source>
        <dbReference type="SAM" id="MobiDB-lite"/>
    </source>
</evidence>
<protein>
    <submittedName>
        <fullName evidence="2">Uncharacterized protein</fullName>
    </submittedName>
</protein>
<accession>A0A642UGF7</accession>
<dbReference type="AlphaFoldDB" id="A0A642UGF7"/>